<accession>A0A1G9RX53</accession>
<proteinExistence type="predicted"/>
<dbReference type="EMBL" id="FNGY01000003">
    <property type="protein sequence ID" value="SDM27065.1"/>
    <property type="molecule type" value="Genomic_DNA"/>
</dbReference>
<dbReference type="Proteomes" id="UP000183200">
    <property type="component" value="Unassembled WGS sequence"/>
</dbReference>
<evidence type="ECO:0000313" key="1">
    <source>
        <dbReference type="EMBL" id="SDM27065.1"/>
    </source>
</evidence>
<name>A0A1G9RX53_9SPHI</name>
<evidence type="ECO:0000313" key="2">
    <source>
        <dbReference type="Proteomes" id="UP000183200"/>
    </source>
</evidence>
<dbReference type="OrthoDB" id="737371at2"/>
<keyword evidence="2" id="KW-1185">Reference proteome</keyword>
<dbReference type="AlphaFoldDB" id="A0A1G9RX53"/>
<evidence type="ECO:0008006" key="3">
    <source>
        <dbReference type="Google" id="ProtNLM"/>
    </source>
</evidence>
<dbReference type="SUPFAM" id="SSF56059">
    <property type="entry name" value="Glutathione synthetase ATP-binding domain-like"/>
    <property type="match status" value="1"/>
</dbReference>
<protein>
    <recommendedName>
        <fullName evidence="3">ATP-grasp domain-containing protein</fullName>
    </recommendedName>
</protein>
<reference evidence="2" key="1">
    <citation type="submission" date="2016-10" db="EMBL/GenBank/DDBJ databases">
        <authorList>
            <person name="Varghese N."/>
            <person name="Submissions S."/>
        </authorList>
    </citation>
    <scope>NUCLEOTIDE SEQUENCE [LARGE SCALE GENOMIC DNA]</scope>
    <source>
        <strain evidence="2">DSM 19110</strain>
    </source>
</reference>
<dbReference type="RefSeq" id="WP_074606034.1">
    <property type="nucleotide sequence ID" value="NZ_FNGY01000003.1"/>
</dbReference>
<gene>
    <name evidence="1" type="ORF">SAMN05421820_103370</name>
</gene>
<organism evidence="1 2">
    <name type="scientific">Pedobacter steynii</name>
    <dbReference type="NCBI Taxonomy" id="430522"/>
    <lineage>
        <taxon>Bacteria</taxon>
        <taxon>Pseudomonadati</taxon>
        <taxon>Bacteroidota</taxon>
        <taxon>Sphingobacteriia</taxon>
        <taxon>Sphingobacteriales</taxon>
        <taxon>Sphingobacteriaceae</taxon>
        <taxon>Pedobacter</taxon>
    </lineage>
</organism>
<sequence>MKINDRFFKKIIFEIDTCSPQAIDRKLENETFKLWPDPILLSEISGNIGAFLVRAILNKLKVNEHHVFRWRLEHKYWQYQILNHYAPNCMAKTFSVSQVLSENNGVKKIRELCENGFFIKSTLGDGSGRANNFDRTAELNDIIDLCQKEYDPQEKWILQKRLNLIEEFRIHTFNRDIIHGLTFIIEGSSFSNSISAEMFVKGVLEKMPDTILQGTLVGWDIGITNTCEYYVIEANITGFHPEFNRGFQTSGYFGEPDYSSIMCAWLNNYFRSKHHISIGSIEDDLFSSDPFYKEFMFYSSILKSEHFEILKNKTKDTQLSAILYLADSIAPLLVKLVSYMQIANFVKRYYLVVSEKKYPGIERFFIGNDRVKVLAENMLFTPDEYLLVSQLGDERRKQMCFSHAARIIKEELYFTI</sequence>